<protein>
    <submittedName>
        <fullName evidence="1">Uncharacterized protein</fullName>
    </submittedName>
</protein>
<dbReference type="Gene3D" id="3.40.50.720">
    <property type="entry name" value="NAD(P)-binding Rossmann-like Domain"/>
    <property type="match status" value="1"/>
</dbReference>
<dbReference type="InterPro" id="IPR036291">
    <property type="entry name" value="NAD(P)-bd_dom_sf"/>
</dbReference>
<sequence length="92" mass="9824">MDCPSRPCGGYAAVLVSKFILLKAKVAVGDVFEFPAQLKENPNVLLTNVDVSSRATVHNWVEEIVAKFGRLDCMAANAGISNDEGDVASDNL</sequence>
<organism evidence="1 2">
    <name type="scientific">Sporothrix eucalyptigena</name>
    <dbReference type="NCBI Taxonomy" id="1812306"/>
    <lineage>
        <taxon>Eukaryota</taxon>
        <taxon>Fungi</taxon>
        <taxon>Dikarya</taxon>
        <taxon>Ascomycota</taxon>
        <taxon>Pezizomycotina</taxon>
        <taxon>Sordariomycetes</taxon>
        <taxon>Sordariomycetidae</taxon>
        <taxon>Ophiostomatales</taxon>
        <taxon>Ophiostomataceae</taxon>
        <taxon>Sporothrix</taxon>
    </lineage>
</organism>
<evidence type="ECO:0000313" key="1">
    <source>
        <dbReference type="EMBL" id="CAK7233023.1"/>
    </source>
</evidence>
<comment type="caution">
    <text evidence="1">The sequence shown here is derived from an EMBL/GenBank/DDBJ whole genome shotgun (WGS) entry which is preliminary data.</text>
</comment>
<proteinExistence type="predicted"/>
<dbReference type="Proteomes" id="UP001642482">
    <property type="component" value="Unassembled WGS sequence"/>
</dbReference>
<dbReference type="SUPFAM" id="SSF51735">
    <property type="entry name" value="NAD(P)-binding Rossmann-fold domains"/>
    <property type="match status" value="1"/>
</dbReference>
<accession>A0ABP0CLN9</accession>
<dbReference type="Pfam" id="PF00106">
    <property type="entry name" value="adh_short"/>
    <property type="match status" value="1"/>
</dbReference>
<keyword evidence="2" id="KW-1185">Reference proteome</keyword>
<reference evidence="1 2" key="1">
    <citation type="submission" date="2024-01" db="EMBL/GenBank/DDBJ databases">
        <authorList>
            <person name="Allen C."/>
            <person name="Tagirdzhanova G."/>
        </authorList>
    </citation>
    <scope>NUCLEOTIDE SEQUENCE [LARGE SCALE GENOMIC DNA]</scope>
</reference>
<dbReference type="InterPro" id="IPR002347">
    <property type="entry name" value="SDR_fam"/>
</dbReference>
<name>A0ABP0CLN9_9PEZI</name>
<dbReference type="EMBL" id="CAWUHD010000117">
    <property type="protein sequence ID" value="CAK7233023.1"/>
    <property type="molecule type" value="Genomic_DNA"/>
</dbReference>
<gene>
    <name evidence="1" type="ORF">SEUCBS140593_008464</name>
</gene>
<evidence type="ECO:0000313" key="2">
    <source>
        <dbReference type="Proteomes" id="UP001642482"/>
    </source>
</evidence>